<dbReference type="EMBL" id="CP020946">
    <property type="protein sequence ID" value="ASD62115.1"/>
    <property type="molecule type" value="Genomic_DNA"/>
</dbReference>
<evidence type="ECO:0000313" key="3">
    <source>
        <dbReference type="Proteomes" id="UP000197003"/>
    </source>
</evidence>
<accession>A0A1Z3N3S7</accession>
<dbReference type="AlphaFoldDB" id="A0A1Z3N3S7"/>
<gene>
    <name evidence="2" type="ORF">B9G79_00320</name>
</gene>
<organism evidence="2 3">
    <name type="scientific">Bdellovibrio bacteriovorus</name>
    <dbReference type="NCBI Taxonomy" id="959"/>
    <lineage>
        <taxon>Bacteria</taxon>
        <taxon>Pseudomonadati</taxon>
        <taxon>Bdellovibrionota</taxon>
        <taxon>Bdellovibrionia</taxon>
        <taxon>Bdellovibrionales</taxon>
        <taxon>Pseudobdellovibrionaceae</taxon>
        <taxon>Bdellovibrio</taxon>
    </lineage>
</organism>
<evidence type="ECO:0000313" key="2">
    <source>
        <dbReference type="EMBL" id="ASD62115.1"/>
    </source>
</evidence>
<feature type="region of interest" description="Disordered" evidence="1">
    <location>
        <begin position="1"/>
        <end position="28"/>
    </location>
</feature>
<name>A0A1Z3N3S7_BDEBC</name>
<proteinExistence type="predicted"/>
<protein>
    <submittedName>
        <fullName evidence="2">Uncharacterized protein</fullName>
    </submittedName>
</protein>
<reference evidence="2 3" key="1">
    <citation type="submission" date="2017-04" db="EMBL/GenBank/DDBJ databases">
        <title>Whole genome sequence of Bdellovibrio bacteriovorus strain SSB218315.</title>
        <authorList>
            <person name="Oyedara O."/>
            <person name="Rodriguez-Perez M.A."/>
        </authorList>
    </citation>
    <scope>NUCLEOTIDE SEQUENCE [LARGE SCALE GENOMIC DNA]</scope>
    <source>
        <strain evidence="2 3">SSB218315</strain>
    </source>
</reference>
<sequence length="148" mass="15890">MIGEAQGTNAPEFILHSNKTTDPPPVSTEEKTKLAVESLVSAAGLLIIESTGLLRSIVHEYKLALLLLPLLSTDLTEKEWLPALNPGNTAGLAQFTKEAPSKEHSYPVIVPPLGLFAENSKVAVVLFVILEGYAFIDAKGVVRSMVQL</sequence>
<evidence type="ECO:0000256" key="1">
    <source>
        <dbReference type="SAM" id="MobiDB-lite"/>
    </source>
</evidence>
<dbReference type="Proteomes" id="UP000197003">
    <property type="component" value="Chromosome"/>
</dbReference>